<keyword evidence="8" id="KW-1185">Reference proteome</keyword>
<evidence type="ECO:0000313" key="7">
    <source>
        <dbReference type="EMBL" id="VEJ21137.1"/>
    </source>
</evidence>
<dbReference type="InterPro" id="IPR042177">
    <property type="entry name" value="Cell/Rod_1"/>
</dbReference>
<evidence type="ECO:0000256" key="2">
    <source>
        <dbReference type="ARBA" id="ARBA00013855"/>
    </source>
</evidence>
<evidence type="ECO:0000256" key="1">
    <source>
        <dbReference type="ARBA" id="ARBA00009369"/>
    </source>
</evidence>
<dbReference type="GO" id="GO:0008360">
    <property type="term" value="P:regulation of cell shape"/>
    <property type="evidence" value="ECO:0007669"/>
    <property type="project" value="UniProtKB-KW"/>
</dbReference>
<protein>
    <recommendedName>
        <fullName evidence="2 5">Cell shape-determining protein MreC</fullName>
    </recommendedName>
    <alternativeName>
        <fullName evidence="4 5">Cell shape protein MreC</fullName>
    </alternativeName>
</protein>
<dbReference type="InterPro" id="IPR007221">
    <property type="entry name" value="MreC"/>
</dbReference>
<dbReference type="Pfam" id="PF04085">
    <property type="entry name" value="MreC"/>
    <property type="match status" value="1"/>
</dbReference>
<sequence length="289" mass="31450">MSEPSLNFAQKGIKPISKLVVLSIVSIALMMLDSRYSAVQHAKGYVATVLYPLQWLANQPVQLYRYTHGFLQSQANLMADNQRLVAENGRLKTLLGQAELHQRELGELKKLQGLQQNGIQVTGSAEVISNGKDPLSDKLILNKGSQSGLRAGDAVIDQNGLIGQITQVQSLSAELTLITNSKMVIPVMVARTGERSLLYGNGGTVNLRYFPTDADLQPKDILVTSGLDSVYPAGIPVAEILQAVKSSGMPYYQVSLMPLAAFRSSKYVLTLPQQTPPSQLFTSPVEHNF</sequence>
<dbReference type="NCBIfam" id="TIGR00219">
    <property type="entry name" value="mreC"/>
    <property type="match status" value="1"/>
</dbReference>
<dbReference type="Gene3D" id="2.40.10.350">
    <property type="entry name" value="Rod shape-determining protein MreC, domain 2"/>
    <property type="match status" value="1"/>
</dbReference>
<proteinExistence type="inferred from homology"/>
<dbReference type="PANTHER" id="PTHR34138">
    <property type="entry name" value="CELL SHAPE-DETERMINING PROTEIN MREC"/>
    <property type="match status" value="1"/>
</dbReference>
<dbReference type="Proteomes" id="UP000268229">
    <property type="component" value="Chromosome"/>
</dbReference>
<dbReference type="PIRSF" id="PIRSF038471">
    <property type="entry name" value="MreC"/>
    <property type="match status" value="1"/>
</dbReference>
<feature type="domain" description="Rod shape-determining protein MreC beta-barrel core" evidence="6">
    <location>
        <begin position="127"/>
        <end position="269"/>
    </location>
</feature>
<evidence type="ECO:0000313" key="8">
    <source>
        <dbReference type="Proteomes" id="UP000268229"/>
    </source>
</evidence>
<dbReference type="PANTHER" id="PTHR34138:SF1">
    <property type="entry name" value="CELL SHAPE-DETERMINING PROTEIN MREC"/>
    <property type="match status" value="1"/>
</dbReference>
<evidence type="ECO:0000256" key="5">
    <source>
        <dbReference type="PIRNR" id="PIRNR038471"/>
    </source>
</evidence>
<comment type="similarity">
    <text evidence="1 5">Belongs to the MreC family.</text>
</comment>
<evidence type="ECO:0000259" key="6">
    <source>
        <dbReference type="Pfam" id="PF04085"/>
    </source>
</evidence>
<dbReference type="InterPro" id="IPR042175">
    <property type="entry name" value="Cell/Rod_MreC_2"/>
</dbReference>
<dbReference type="RefSeq" id="WP_126304445.1">
    <property type="nucleotide sequence ID" value="NZ_LR134516.1"/>
</dbReference>
<organism evidence="7 8">
    <name type="scientific">Neisseria animaloris</name>
    <dbReference type="NCBI Taxonomy" id="326522"/>
    <lineage>
        <taxon>Bacteria</taxon>
        <taxon>Pseudomonadati</taxon>
        <taxon>Pseudomonadota</taxon>
        <taxon>Betaproteobacteria</taxon>
        <taxon>Neisseriales</taxon>
        <taxon>Neisseriaceae</taxon>
        <taxon>Neisseria</taxon>
    </lineage>
</organism>
<evidence type="ECO:0000256" key="3">
    <source>
        <dbReference type="ARBA" id="ARBA00022960"/>
    </source>
</evidence>
<comment type="function">
    <text evidence="5">Involved in formation and maintenance of cell shape.</text>
</comment>
<dbReference type="Gene3D" id="2.40.10.340">
    <property type="entry name" value="Rod shape-determining protein MreC, domain 1"/>
    <property type="match status" value="1"/>
</dbReference>
<accession>A0A3S5A3D7</accession>
<dbReference type="AlphaFoldDB" id="A0A3S5A3D7"/>
<dbReference type="InterPro" id="IPR055342">
    <property type="entry name" value="MreC_beta-barrel_core"/>
</dbReference>
<dbReference type="GO" id="GO:0005886">
    <property type="term" value="C:plasma membrane"/>
    <property type="evidence" value="ECO:0007669"/>
    <property type="project" value="TreeGrafter"/>
</dbReference>
<dbReference type="STRING" id="326522.BWD08_03750"/>
<dbReference type="KEGG" id="nani:NCTC12227_00863"/>
<gene>
    <name evidence="7" type="ORF">NCTC12227_00863</name>
</gene>
<name>A0A3S5A3D7_9NEIS</name>
<dbReference type="EMBL" id="LR134516">
    <property type="protein sequence ID" value="VEJ21137.1"/>
    <property type="molecule type" value="Genomic_DNA"/>
</dbReference>
<dbReference type="OrthoDB" id="9808025at2"/>
<keyword evidence="3 5" id="KW-0133">Cell shape</keyword>
<evidence type="ECO:0000256" key="4">
    <source>
        <dbReference type="ARBA" id="ARBA00032089"/>
    </source>
</evidence>
<reference evidence="7 8" key="1">
    <citation type="submission" date="2018-12" db="EMBL/GenBank/DDBJ databases">
        <authorList>
            <consortium name="Pathogen Informatics"/>
        </authorList>
    </citation>
    <scope>NUCLEOTIDE SEQUENCE [LARGE SCALE GENOMIC DNA]</scope>
    <source>
        <strain evidence="7 8">NCTC12227</strain>
    </source>
</reference>